<dbReference type="InterPro" id="IPR002797">
    <property type="entry name" value="Polysacc_synth"/>
</dbReference>
<keyword evidence="3 6" id="KW-0812">Transmembrane</keyword>
<evidence type="ECO:0000256" key="6">
    <source>
        <dbReference type="SAM" id="Phobius"/>
    </source>
</evidence>
<evidence type="ECO:0008006" key="8">
    <source>
        <dbReference type="Google" id="ProtNLM"/>
    </source>
</evidence>
<feature type="transmembrane region" description="Helical" evidence="6">
    <location>
        <begin position="123"/>
        <end position="146"/>
    </location>
</feature>
<proteinExistence type="predicted"/>
<evidence type="ECO:0000256" key="2">
    <source>
        <dbReference type="ARBA" id="ARBA00022475"/>
    </source>
</evidence>
<comment type="subcellular location">
    <subcellularLocation>
        <location evidence="1">Cell membrane</location>
        <topology evidence="1">Multi-pass membrane protein</topology>
    </subcellularLocation>
</comment>
<feature type="transmembrane region" description="Helical" evidence="6">
    <location>
        <begin position="50"/>
        <end position="69"/>
    </location>
</feature>
<feature type="transmembrane region" description="Helical" evidence="6">
    <location>
        <begin position="305"/>
        <end position="324"/>
    </location>
</feature>
<evidence type="ECO:0000256" key="1">
    <source>
        <dbReference type="ARBA" id="ARBA00004651"/>
    </source>
</evidence>
<keyword evidence="4 6" id="KW-1133">Transmembrane helix</keyword>
<feature type="non-terminal residue" evidence="7">
    <location>
        <position position="415"/>
    </location>
</feature>
<feature type="transmembrane region" description="Helical" evidence="6">
    <location>
        <begin position="363"/>
        <end position="386"/>
    </location>
</feature>
<accession>A0A382FSM0</accession>
<evidence type="ECO:0000256" key="4">
    <source>
        <dbReference type="ARBA" id="ARBA00022989"/>
    </source>
</evidence>
<organism evidence="7">
    <name type="scientific">marine metagenome</name>
    <dbReference type="NCBI Taxonomy" id="408172"/>
    <lineage>
        <taxon>unclassified sequences</taxon>
        <taxon>metagenomes</taxon>
        <taxon>ecological metagenomes</taxon>
    </lineage>
</organism>
<name>A0A382FSM0_9ZZZZ</name>
<dbReference type="GO" id="GO:0005886">
    <property type="term" value="C:plasma membrane"/>
    <property type="evidence" value="ECO:0007669"/>
    <property type="project" value="UniProtKB-SubCell"/>
</dbReference>
<reference evidence="7" key="1">
    <citation type="submission" date="2018-05" db="EMBL/GenBank/DDBJ databases">
        <authorList>
            <person name="Lanie J.A."/>
            <person name="Ng W.-L."/>
            <person name="Kazmierczak K.M."/>
            <person name="Andrzejewski T.M."/>
            <person name="Davidsen T.M."/>
            <person name="Wayne K.J."/>
            <person name="Tettelin H."/>
            <person name="Glass J.I."/>
            <person name="Rusch D."/>
            <person name="Podicherti R."/>
            <person name="Tsui H.-C.T."/>
            <person name="Winkler M.E."/>
        </authorList>
    </citation>
    <scope>NUCLEOTIDE SEQUENCE</scope>
</reference>
<evidence type="ECO:0000256" key="3">
    <source>
        <dbReference type="ARBA" id="ARBA00022692"/>
    </source>
</evidence>
<keyword evidence="2" id="KW-1003">Cell membrane</keyword>
<feature type="transmembrane region" description="Helical" evidence="6">
    <location>
        <begin position="260"/>
        <end position="284"/>
    </location>
</feature>
<feature type="transmembrane region" description="Helical" evidence="6">
    <location>
        <begin position="392"/>
        <end position="414"/>
    </location>
</feature>
<dbReference type="PANTHER" id="PTHR30250">
    <property type="entry name" value="PST FAMILY PREDICTED COLANIC ACID TRANSPORTER"/>
    <property type="match status" value="1"/>
</dbReference>
<feature type="transmembrane region" description="Helical" evidence="6">
    <location>
        <begin position="336"/>
        <end position="356"/>
    </location>
</feature>
<feature type="transmembrane region" description="Helical" evidence="6">
    <location>
        <begin position="184"/>
        <end position="202"/>
    </location>
</feature>
<dbReference type="AlphaFoldDB" id="A0A382FSM0"/>
<sequence length="415" mass="45070">MTLIDRVGTMGPFSRSFLALGAQNYVSMALAFALNVVLTRRLGVEDYGRLAMLLMLGQVLLLGTANWTHIGFVRFASEEFSATGRLNKSFWSRISIAFPFALLCMFALIWWRPFAASYLGVPVWAVGIIIAQFLATFALQSLGAVFQARQEMARYGAMLVLEKAAVLTLVAALPLALLNVPVVLALYAVSAILVTLAALFMLERRALLPVECGATRKRMLAFSFPLLISCWAGFFGANWFDFIIIRQFRPISDVGLYQLGWQIAAVAQQITIVFSTLLLPKLSIMVSRGEKSGIRSFLDRTLPQWLLTTSALFIVILLTAHWLLPAIFGPMFGDAVPVLALLLVASSSLALFNGLVPLISASGLTWGLSGVTLMSASTNVILDYLLIPEFGIVGSACATVLAYSLSAGIVMILVQ</sequence>
<feature type="transmembrane region" description="Helical" evidence="6">
    <location>
        <begin position="16"/>
        <end position="38"/>
    </location>
</feature>
<dbReference type="Pfam" id="PF01943">
    <property type="entry name" value="Polysacc_synt"/>
    <property type="match status" value="1"/>
</dbReference>
<evidence type="ECO:0000313" key="7">
    <source>
        <dbReference type="EMBL" id="SVB65147.1"/>
    </source>
</evidence>
<dbReference type="PANTHER" id="PTHR30250:SF11">
    <property type="entry name" value="O-ANTIGEN TRANSPORTER-RELATED"/>
    <property type="match status" value="1"/>
</dbReference>
<feature type="transmembrane region" description="Helical" evidence="6">
    <location>
        <begin position="158"/>
        <end position="178"/>
    </location>
</feature>
<keyword evidence="5 6" id="KW-0472">Membrane</keyword>
<feature type="transmembrane region" description="Helical" evidence="6">
    <location>
        <begin position="222"/>
        <end position="240"/>
    </location>
</feature>
<evidence type="ECO:0000256" key="5">
    <source>
        <dbReference type="ARBA" id="ARBA00023136"/>
    </source>
</evidence>
<feature type="transmembrane region" description="Helical" evidence="6">
    <location>
        <begin position="90"/>
        <end position="111"/>
    </location>
</feature>
<dbReference type="EMBL" id="UINC01051239">
    <property type="protein sequence ID" value="SVB65147.1"/>
    <property type="molecule type" value="Genomic_DNA"/>
</dbReference>
<protein>
    <recommendedName>
        <fullName evidence="8">Polysaccharide biosynthesis protein C-terminal domain-containing protein</fullName>
    </recommendedName>
</protein>
<dbReference type="InterPro" id="IPR050833">
    <property type="entry name" value="Poly_Biosynth_Transport"/>
</dbReference>
<gene>
    <name evidence="7" type="ORF">METZ01_LOCUS218001</name>
</gene>